<evidence type="ECO:0000256" key="1">
    <source>
        <dbReference type="SAM" id="SignalP"/>
    </source>
</evidence>
<comment type="caution">
    <text evidence="2">The sequence shown here is derived from an EMBL/GenBank/DDBJ whole genome shotgun (WGS) entry which is preliminary data.</text>
</comment>
<protein>
    <submittedName>
        <fullName evidence="2">Uncharacterized protein</fullName>
    </submittedName>
</protein>
<organism evidence="2 3">
    <name type="scientific">Phenylobacterium soli</name>
    <dbReference type="NCBI Taxonomy" id="2170551"/>
    <lineage>
        <taxon>Bacteria</taxon>
        <taxon>Pseudomonadati</taxon>
        <taxon>Pseudomonadota</taxon>
        <taxon>Alphaproteobacteria</taxon>
        <taxon>Caulobacterales</taxon>
        <taxon>Caulobacteraceae</taxon>
        <taxon>Phenylobacterium</taxon>
    </lineage>
</organism>
<keyword evidence="3" id="KW-1185">Reference proteome</keyword>
<proteinExistence type="predicted"/>
<evidence type="ECO:0000313" key="2">
    <source>
        <dbReference type="EMBL" id="RAK54943.1"/>
    </source>
</evidence>
<feature type="signal peptide" evidence="1">
    <location>
        <begin position="1"/>
        <end position="25"/>
    </location>
</feature>
<accession>A0A328AJ22</accession>
<dbReference type="EMBL" id="QFYQ01000001">
    <property type="protein sequence ID" value="RAK54943.1"/>
    <property type="molecule type" value="Genomic_DNA"/>
</dbReference>
<feature type="chain" id="PRO_5016374781" evidence="1">
    <location>
        <begin position="26"/>
        <end position="96"/>
    </location>
</feature>
<dbReference type="AlphaFoldDB" id="A0A328AJ22"/>
<gene>
    <name evidence="2" type="ORF">DJ017_10585</name>
</gene>
<name>A0A328AJ22_9CAUL</name>
<dbReference type="Proteomes" id="UP000249254">
    <property type="component" value="Unassembled WGS sequence"/>
</dbReference>
<dbReference type="RefSeq" id="WP_111528693.1">
    <property type="nucleotide sequence ID" value="NZ_JBHRSG010000004.1"/>
</dbReference>
<reference evidence="3" key="1">
    <citation type="submission" date="2018-05" db="EMBL/GenBank/DDBJ databases">
        <authorList>
            <person name="Li X."/>
        </authorList>
    </citation>
    <scope>NUCLEOTIDE SEQUENCE [LARGE SCALE GENOMIC DNA]</scope>
    <source>
        <strain evidence="3">LX32</strain>
    </source>
</reference>
<evidence type="ECO:0000313" key="3">
    <source>
        <dbReference type="Proteomes" id="UP000249254"/>
    </source>
</evidence>
<sequence>MTYRRLLAGSAVALGLTFAASAAFAASKADSWFTCQTWTPAKAAPPTTHCVTWTKSAAARLRAADCDPAKMSLQAMRERCAELSTSAQSGATSPNS</sequence>
<keyword evidence="1" id="KW-0732">Signal</keyword>